<dbReference type="EMBL" id="AP018248">
    <property type="protein sequence ID" value="BAY97236.1"/>
    <property type="molecule type" value="Genomic_DNA"/>
</dbReference>
<reference evidence="2 3" key="1">
    <citation type="submission" date="2017-06" db="EMBL/GenBank/DDBJ databases">
        <title>Genome sequencing of cyanobaciteial culture collection at National Institute for Environmental Studies (NIES).</title>
        <authorList>
            <person name="Hirose Y."/>
            <person name="Shimura Y."/>
            <person name="Fujisawa T."/>
            <person name="Nakamura Y."/>
            <person name="Kawachi M."/>
        </authorList>
    </citation>
    <scope>NUCLEOTIDE SEQUENCE [LARGE SCALE GENOMIC DNA]</scope>
    <source>
        <strain evidence="2 3">NIES-37</strain>
    </source>
</reference>
<feature type="transmembrane region" description="Helical" evidence="1">
    <location>
        <begin position="16"/>
        <end position="34"/>
    </location>
</feature>
<keyword evidence="1" id="KW-1133">Transmembrane helix</keyword>
<proteinExistence type="predicted"/>
<evidence type="ECO:0000313" key="2">
    <source>
        <dbReference type="EMBL" id="BAY97236.1"/>
    </source>
</evidence>
<sequence>METQKSRISRREMHKYIWMLVGVFSLLAATYPTAMIRVSQKPKFQGYHVKSLQLDGHIAHNSVK</sequence>
<keyword evidence="3" id="KW-1185">Reference proteome</keyword>
<gene>
    <name evidence="2" type="ORF">NIES37_11740</name>
</gene>
<keyword evidence="1" id="KW-0812">Transmembrane</keyword>
<dbReference type="KEGG" id="ttq:NIES37_11740"/>
<organism evidence="2 3">
    <name type="scientific">Tolypothrix tenuis PCC 7101</name>
    <dbReference type="NCBI Taxonomy" id="231146"/>
    <lineage>
        <taxon>Bacteria</taxon>
        <taxon>Bacillati</taxon>
        <taxon>Cyanobacteriota</taxon>
        <taxon>Cyanophyceae</taxon>
        <taxon>Nostocales</taxon>
        <taxon>Tolypothrichaceae</taxon>
        <taxon>Tolypothrix</taxon>
    </lineage>
</organism>
<dbReference type="AlphaFoldDB" id="A0A1Z4MUT4"/>
<dbReference type="RefSeq" id="WP_096574318.1">
    <property type="nucleotide sequence ID" value="NZ_CAWNJS010000001.1"/>
</dbReference>
<dbReference type="Proteomes" id="UP000218785">
    <property type="component" value="Chromosome"/>
</dbReference>
<keyword evidence="1" id="KW-0472">Membrane</keyword>
<evidence type="ECO:0000256" key="1">
    <source>
        <dbReference type="SAM" id="Phobius"/>
    </source>
</evidence>
<name>A0A1Z4MUT4_9CYAN</name>
<evidence type="ECO:0000313" key="3">
    <source>
        <dbReference type="Proteomes" id="UP000218785"/>
    </source>
</evidence>
<protein>
    <submittedName>
        <fullName evidence="2">Uncharacterized protein</fullName>
    </submittedName>
</protein>
<accession>A0A1Z4MUT4</accession>